<organism evidence="1 2">
    <name type="scientific">Ovis ammon polii</name>
    <dbReference type="NCBI Taxonomy" id="230172"/>
    <lineage>
        <taxon>Eukaryota</taxon>
        <taxon>Metazoa</taxon>
        <taxon>Chordata</taxon>
        <taxon>Craniata</taxon>
        <taxon>Vertebrata</taxon>
        <taxon>Euteleostomi</taxon>
        <taxon>Mammalia</taxon>
        <taxon>Eutheria</taxon>
        <taxon>Laurasiatheria</taxon>
        <taxon>Artiodactyla</taxon>
        <taxon>Ruminantia</taxon>
        <taxon>Pecora</taxon>
        <taxon>Bovidae</taxon>
        <taxon>Caprinae</taxon>
        <taxon>Ovis</taxon>
    </lineage>
</organism>
<proteinExistence type="predicted"/>
<evidence type="ECO:0000313" key="1">
    <source>
        <dbReference type="EMBL" id="KAI4532518.1"/>
    </source>
</evidence>
<evidence type="ECO:0000313" key="2">
    <source>
        <dbReference type="Proteomes" id="UP001214576"/>
    </source>
</evidence>
<dbReference type="EMBL" id="JAKZEL010000022">
    <property type="protein sequence ID" value="KAI4532518.1"/>
    <property type="molecule type" value="Genomic_DNA"/>
</dbReference>
<dbReference type="Proteomes" id="UP001214576">
    <property type="component" value="Unassembled WGS sequence"/>
</dbReference>
<dbReference type="AlphaFoldDB" id="A0AAD4TQH2"/>
<name>A0AAD4TQH2_OVIAM</name>
<gene>
    <name evidence="1" type="ORF">MG293_017783</name>
</gene>
<reference evidence="1" key="1">
    <citation type="submission" date="2022-03" db="EMBL/GenBank/DDBJ databases">
        <title>Genomic analyses of argali, domestic sheep and their hybrids provide insights into chromosomal evolution, heterosis and genetic basis of agronomic traits.</title>
        <authorList>
            <person name="Li M."/>
        </authorList>
    </citation>
    <scope>NUCLEOTIDE SEQUENCE</scope>
    <source>
        <strain evidence="1">CAU-MHL-2022a</strain>
        <tissue evidence="1">Skin</tissue>
    </source>
</reference>
<protein>
    <submittedName>
        <fullName evidence="1">Uncharacterized protein</fullName>
    </submittedName>
</protein>
<comment type="caution">
    <text evidence="1">The sequence shown here is derived from an EMBL/GenBank/DDBJ whole genome shotgun (WGS) entry which is preliminary data.</text>
</comment>
<sequence length="222" mass="23965">MTRELGRDTSLFRKEALAFTRCGALLCTYGSSFINHACPLALLGLFALGFRLPAPGAWTEDSPGDSTAFVYKVLLRNVSCGDCYSAEILLFIPFRISLVERDRRNQGKQKWEEQPEIQRGVCFSLNTKLTAPFPASPFGSLTSIQPSHPLQRAMTESVQFAAVFAEPSKRQLGLAHDLLAWIPRAAALGVPATAAPFLSSQCGGLAGNRGSVALAAPAQFMT</sequence>
<keyword evidence="2" id="KW-1185">Reference proteome</keyword>
<accession>A0AAD4TQH2</accession>